<accession>A0A7V3J8X2</accession>
<reference evidence="2" key="1">
    <citation type="journal article" date="2020" name="mSystems">
        <title>Genome- and Community-Level Interaction Insights into Carbon Utilization and Element Cycling Functions of Hydrothermarchaeota in Hydrothermal Sediment.</title>
        <authorList>
            <person name="Zhou Z."/>
            <person name="Liu Y."/>
            <person name="Xu W."/>
            <person name="Pan J."/>
            <person name="Luo Z.H."/>
            <person name="Li M."/>
        </authorList>
    </citation>
    <scope>NUCLEOTIDE SEQUENCE [LARGE SCALE GENOMIC DNA]</scope>
    <source>
        <strain evidence="2">SpSt-757</strain>
    </source>
</reference>
<name>A0A7V3J8X2_UNCC3</name>
<organism evidence="2">
    <name type="scientific">candidate division CPR3 bacterium</name>
    <dbReference type="NCBI Taxonomy" id="2268181"/>
    <lineage>
        <taxon>Bacteria</taxon>
        <taxon>Bacteria division CPR3</taxon>
    </lineage>
</organism>
<evidence type="ECO:0000256" key="1">
    <source>
        <dbReference type="SAM" id="Phobius"/>
    </source>
</evidence>
<feature type="transmembrane region" description="Helical" evidence="1">
    <location>
        <begin position="20"/>
        <end position="43"/>
    </location>
</feature>
<gene>
    <name evidence="2" type="ORF">ENV41_00020</name>
</gene>
<comment type="caution">
    <text evidence="2">The sequence shown here is derived from an EMBL/GenBank/DDBJ whole genome shotgun (WGS) entry which is preliminary data.</text>
</comment>
<evidence type="ECO:0000313" key="2">
    <source>
        <dbReference type="EMBL" id="HFZ08506.1"/>
    </source>
</evidence>
<dbReference type="AlphaFoldDB" id="A0A7V3J8X2"/>
<protein>
    <submittedName>
        <fullName evidence="2">Uncharacterized protein</fullName>
    </submittedName>
</protein>
<keyword evidence="1" id="KW-0472">Membrane</keyword>
<dbReference type="EMBL" id="DTGG01000001">
    <property type="protein sequence ID" value="HFZ08506.1"/>
    <property type="molecule type" value="Genomic_DNA"/>
</dbReference>
<keyword evidence="1" id="KW-1133">Transmembrane helix</keyword>
<keyword evidence="1" id="KW-0812">Transmembrane</keyword>
<sequence length="200" mass="22457">MLDSIKLKLSSLNLYRVWLSFLGVLVAVFFLFFVYTISLFFIVKKAPVTGFGLNVFRAPLVGNSISGYFYREITSKFLSVFFDKEAVVNPYPDDIFPVTGELYSGRFIYAGKAEVCNNGNSAEKVCLKFKSGRVITPIFISGVSVVFFNKGPSTNERNLPLASGSQVVVFLQSDTSPNELLRNRNIVKPYFDIRELKVLN</sequence>
<proteinExistence type="predicted"/>